<accession>A0A0D2TX26</accession>
<evidence type="ECO:0000256" key="1">
    <source>
        <dbReference type="ARBA" id="ARBA00009861"/>
    </source>
</evidence>
<dbReference type="OMA" id="SWAHIMG"/>
<dbReference type="STRING" id="29730.A0A0D2TX26"/>
<comment type="similarity">
    <text evidence="1">Belongs to the plant acyltransferase family.</text>
</comment>
<evidence type="ECO:0000313" key="3">
    <source>
        <dbReference type="Proteomes" id="UP000032304"/>
    </source>
</evidence>
<protein>
    <recommendedName>
        <fullName evidence="4">Protein ECERIFERUM 26-like</fullName>
    </recommendedName>
</protein>
<dbReference type="eggNOG" id="ENOG502QQYP">
    <property type="taxonomic scope" value="Eukaryota"/>
</dbReference>
<evidence type="ECO:0008006" key="4">
    <source>
        <dbReference type="Google" id="ProtNLM"/>
    </source>
</evidence>
<dbReference type="Gramene" id="KJB61284">
    <property type="protein sequence ID" value="KJB61284"/>
    <property type="gene ID" value="B456_009G349800"/>
</dbReference>
<organism evidence="2 3">
    <name type="scientific">Gossypium raimondii</name>
    <name type="common">Peruvian cotton</name>
    <name type="synonym">Gossypium klotzschianum subsp. raimondii</name>
    <dbReference type="NCBI Taxonomy" id="29730"/>
    <lineage>
        <taxon>Eukaryota</taxon>
        <taxon>Viridiplantae</taxon>
        <taxon>Streptophyta</taxon>
        <taxon>Embryophyta</taxon>
        <taxon>Tracheophyta</taxon>
        <taxon>Spermatophyta</taxon>
        <taxon>Magnoliopsida</taxon>
        <taxon>eudicotyledons</taxon>
        <taxon>Gunneridae</taxon>
        <taxon>Pentapetalae</taxon>
        <taxon>rosids</taxon>
        <taxon>malvids</taxon>
        <taxon>Malvales</taxon>
        <taxon>Malvaceae</taxon>
        <taxon>Malvoideae</taxon>
        <taxon>Gossypium</taxon>
    </lineage>
</organism>
<dbReference type="AlphaFoldDB" id="A0A0D2TX26"/>
<reference evidence="2 3" key="1">
    <citation type="journal article" date="2012" name="Nature">
        <title>Repeated polyploidization of Gossypium genomes and the evolution of spinnable cotton fibres.</title>
        <authorList>
            <person name="Paterson A.H."/>
            <person name="Wendel J.F."/>
            <person name="Gundlach H."/>
            <person name="Guo H."/>
            <person name="Jenkins J."/>
            <person name="Jin D."/>
            <person name="Llewellyn D."/>
            <person name="Showmaker K.C."/>
            <person name="Shu S."/>
            <person name="Udall J."/>
            <person name="Yoo M.J."/>
            <person name="Byers R."/>
            <person name="Chen W."/>
            <person name="Doron-Faigenboim A."/>
            <person name="Duke M.V."/>
            <person name="Gong L."/>
            <person name="Grimwood J."/>
            <person name="Grover C."/>
            <person name="Grupp K."/>
            <person name="Hu G."/>
            <person name="Lee T.H."/>
            <person name="Li J."/>
            <person name="Lin L."/>
            <person name="Liu T."/>
            <person name="Marler B.S."/>
            <person name="Page J.T."/>
            <person name="Roberts A.W."/>
            <person name="Romanel E."/>
            <person name="Sanders W.S."/>
            <person name="Szadkowski E."/>
            <person name="Tan X."/>
            <person name="Tang H."/>
            <person name="Xu C."/>
            <person name="Wang J."/>
            <person name="Wang Z."/>
            <person name="Zhang D."/>
            <person name="Zhang L."/>
            <person name="Ashrafi H."/>
            <person name="Bedon F."/>
            <person name="Bowers J.E."/>
            <person name="Brubaker C.L."/>
            <person name="Chee P.W."/>
            <person name="Das S."/>
            <person name="Gingle A.R."/>
            <person name="Haigler C.H."/>
            <person name="Harker D."/>
            <person name="Hoffmann L.V."/>
            <person name="Hovav R."/>
            <person name="Jones D.C."/>
            <person name="Lemke C."/>
            <person name="Mansoor S."/>
            <person name="ur Rahman M."/>
            <person name="Rainville L.N."/>
            <person name="Rambani A."/>
            <person name="Reddy U.K."/>
            <person name="Rong J.K."/>
            <person name="Saranga Y."/>
            <person name="Scheffler B.E."/>
            <person name="Scheffler J.A."/>
            <person name="Stelly D.M."/>
            <person name="Triplett B.A."/>
            <person name="Van Deynze A."/>
            <person name="Vaslin M.F."/>
            <person name="Waghmare V.N."/>
            <person name="Walford S.A."/>
            <person name="Wright R.J."/>
            <person name="Zaki E.A."/>
            <person name="Zhang T."/>
            <person name="Dennis E.S."/>
            <person name="Mayer K.F."/>
            <person name="Peterson D.G."/>
            <person name="Rokhsar D.S."/>
            <person name="Wang X."/>
            <person name="Schmutz J."/>
        </authorList>
    </citation>
    <scope>NUCLEOTIDE SEQUENCE [LARGE SCALE GENOMIC DNA]</scope>
</reference>
<proteinExistence type="inferred from homology"/>
<name>A0A0D2TX26_GOSRA</name>
<dbReference type="Gene3D" id="3.30.559.10">
    <property type="entry name" value="Chloramphenicol acetyltransferase-like domain"/>
    <property type="match status" value="2"/>
</dbReference>
<dbReference type="OrthoDB" id="1862401at2759"/>
<dbReference type="Pfam" id="PF02458">
    <property type="entry name" value="Transferase"/>
    <property type="match status" value="1"/>
</dbReference>
<keyword evidence="3" id="KW-1185">Reference proteome</keyword>
<dbReference type="InterPro" id="IPR050317">
    <property type="entry name" value="Plant_Fungal_Acyltransferase"/>
</dbReference>
<dbReference type="GO" id="GO:0016747">
    <property type="term" value="F:acyltransferase activity, transferring groups other than amino-acyl groups"/>
    <property type="evidence" value="ECO:0007669"/>
    <property type="project" value="TreeGrafter"/>
</dbReference>
<dbReference type="InterPro" id="IPR023213">
    <property type="entry name" value="CAT-like_dom_sf"/>
</dbReference>
<dbReference type="Proteomes" id="UP000032304">
    <property type="component" value="Chromosome 9"/>
</dbReference>
<dbReference type="EMBL" id="CM001748">
    <property type="protein sequence ID" value="KJB61284.1"/>
    <property type="molecule type" value="Genomic_DNA"/>
</dbReference>
<sequence>MVPPQQDHDLVYNLRLSSVGPGCVTGSDVVHDLSGLDLTMKLHYLKAVYFFSSHAVEGLTIMNMKEAMFYLLNDYYITCGRIKRSESSGRPYIKCNDCGIRFVEGVCDETVDEWLETDDDSKRNLLVYHRAIGPELSFSPLVYLQVTQFKCGGISLGLSWAHILGDAFSVSNFINNWGQHMAMVNVNSSPALAPRSLTNTAKPEAPGEPLSAKQVNHVGDLWVLANNCKMETFSFNLTTQHLSNLQAKIGSVSAFDSICALLWRAIAKVREGFEPQIVTVCRKDPCHDDNNVLGNNQIIRTIKASFLVGESDLNKLATLIANDQGQVCDERNRIEAAVEKDNGSTDYIVYGSNLTFVNLENAGLYELELNGEKPKLAYYSIQGVGDEGAVLILPLPHGSAAENEGEPRYLVNLTLPEGQVFKLKAELKRASLL</sequence>
<dbReference type="KEGG" id="gra:105766182"/>
<dbReference type="PANTHER" id="PTHR31642:SF115">
    <property type="entry name" value="PROTEIN ECERIFERUM 26-LIKE"/>
    <property type="match status" value="1"/>
</dbReference>
<gene>
    <name evidence="2" type="ORF">B456_009G349800</name>
</gene>
<evidence type="ECO:0000313" key="2">
    <source>
        <dbReference type="EMBL" id="KJB61284.1"/>
    </source>
</evidence>
<dbReference type="PANTHER" id="PTHR31642">
    <property type="entry name" value="TRICHOTHECENE 3-O-ACETYLTRANSFERASE"/>
    <property type="match status" value="1"/>
</dbReference>